<dbReference type="PANTHER" id="PTHR48006">
    <property type="entry name" value="LEUCINE-RICH REPEAT-CONTAINING PROTEIN DDB_G0281931-RELATED"/>
    <property type="match status" value="1"/>
</dbReference>
<gene>
    <name evidence="3" type="ORF">CSSPJE1EN1_LOCUS23081</name>
</gene>
<dbReference type="Gene3D" id="3.30.200.20">
    <property type="entry name" value="Phosphorylase Kinase, domain 1"/>
    <property type="match status" value="1"/>
</dbReference>
<dbReference type="Pfam" id="PF07714">
    <property type="entry name" value="PK_Tyr_Ser-Thr"/>
    <property type="match status" value="1"/>
</dbReference>
<dbReference type="PANTHER" id="PTHR48006:SF92">
    <property type="entry name" value="LRR RECEPTOR-LIKE SERINE_THREONINE-PROTEIN KINASE GSO1"/>
    <property type="match status" value="1"/>
</dbReference>
<sequence>MKTDTKLEINVGTGGKLVMFQSGVIVPSSREMFRAISRVRKRDIVGEGAYGVVYKLVLKDDSVFAVKKLKQCLENQRSFENELNTLATVKHRNLVRLRGFCTAPQSKLLIYDFLPNGSVDELLHEESTELKVVNWVIRYRVAIGVARGLAYLHHDCDPSIIHGDISSTNILLDHHFEPHISDFGLAKLLDSSDTHITATVGGTFGYIAPEYAKTGQATEKVDVYSYGVLLLEILSGRRPTDDFFTVTEDHVNLAGWVRNLYKEGHESDVVDTYLKDRTPYEALRLLLEVACQCVSLLPQDRPSMTKVVEALETLTDNIEVVSSSSCLQTPNSELWPSVGETTSCNSGSFRFCNELFNQADVLEAGFVGIKGEPFLFDLAL</sequence>
<proteinExistence type="predicted"/>
<accession>A0ABP0XIU5</accession>
<dbReference type="Proteomes" id="UP001497444">
    <property type="component" value="Chromosome 8"/>
</dbReference>
<evidence type="ECO:0000259" key="2">
    <source>
        <dbReference type="PROSITE" id="PS50011"/>
    </source>
</evidence>
<feature type="domain" description="Protein kinase" evidence="2">
    <location>
        <begin position="39"/>
        <end position="314"/>
    </location>
</feature>
<feature type="binding site" evidence="1">
    <location>
        <position position="68"/>
    </location>
    <ligand>
        <name>ATP</name>
        <dbReference type="ChEBI" id="CHEBI:30616"/>
    </ligand>
</feature>
<evidence type="ECO:0000313" key="3">
    <source>
        <dbReference type="EMBL" id="CAK9277603.1"/>
    </source>
</evidence>
<dbReference type="InterPro" id="IPR051824">
    <property type="entry name" value="LRR_Rcpt-Like_S/T_Kinase"/>
</dbReference>
<name>A0ABP0XIU5_9BRYO</name>
<reference evidence="3" key="1">
    <citation type="submission" date="2024-02" db="EMBL/GenBank/DDBJ databases">
        <authorList>
            <consortium name="ELIXIR-Norway"/>
            <consortium name="Elixir Norway"/>
        </authorList>
    </citation>
    <scope>NUCLEOTIDE SEQUENCE</scope>
</reference>
<dbReference type="SUPFAM" id="SSF56112">
    <property type="entry name" value="Protein kinase-like (PK-like)"/>
    <property type="match status" value="1"/>
</dbReference>
<organism evidence="3 4">
    <name type="scientific">Sphagnum jensenii</name>
    <dbReference type="NCBI Taxonomy" id="128206"/>
    <lineage>
        <taxon>Eukaryota</taxon>
        <taxon>Viridiplantae</taxon>
        <taxon>Streptophyta</taxon>
        <taxon>Embryophyta</taxon>
        <taxon>Bryophyta</taxon>
        <taxon>Sphagnophytina</taxon>
        <taxon>Sphagnopsida</taxon>
        <taxon>Sphagnales</taxon>
        <taxon>Sphagnaceae</taxon>
        <taxon>Sphagnum</taxon>
    </lineage>
</organism>
<protein>
    <recommendedName>
        <fullName evidence="2">Protein kinase domain-containing protein</fullName>
    </recommendedName>
</protein>
<dbReference type="EMBL" id="OZ020103">
    <property type="protein sequence ID" value="CAK9277603.1"/>
    <property type="molecule type" value="Genomic_DNA"/>
</dbReference>
<keyword evidence="1" id="KW-0067">ATP-binding</keyword>
<dbReference type="InterPro" id="IPR017441">
    <property type="entry name" value="Protein_kinase_ATP_BS"/>
</dbReference>
<dbReference type="Gene3D" id="1.10.510.10">
    <property type="entry name" value="Transferase(Phosphotransferase) domain 1"/>
    <property type="match status" value="1"/>
</dbReference>
<keyword evidence="4" id="KW-1185">Reference proteome</keyword>
<dbReference type="InterPro" id="IPR011009">
    <property type="entry name" value="Kinase-like_dom_sf"/>
</dbReference>
<dbReference type="InterPro" id="IPR000719">
    <property type="entry name" value="Prot_kinase_dom"/>
</dbReference>
<dbReference type="PROSITE" id="PS50011">
    <property type="entry name" value="PROTEIN_KINASE_DOM"/>
    <property type="match status" value="1"/>
</dbReference>
<keyword evidence="1" id="KW-0547">Nucleotide-binding</keyword>
<dbReference type="InterPro" id="IPR001245">
    <property type="entry name" value="Ser-Thr/Tyr_kinase_cat_dom"/>
</dbReference>
<dbReference type="InterPro" id="IPR008266">
    <property type="entry name" value="Tyr_kinase_AS"/>
</dbReference>
<dbReference type="PROSITE" id="PS00109">
    <property type="entry name" value="PROTEIN_KINASE_TYR"/>
    <property type="match status" value="1"/>
</dbReference>
<dbReference type="PROSITE" id="PS00107">
    <property type="entry name" value="PROTEIN_KINASE_ATP"/>
    <property type="match status" value="1"/>
</dbReference>
<evidence type="ECO:0000256" key="1">
    <source>
        <dbReference type="PROSITE-ProRule" id="PRU10141"/>
    </source>
</evidence>
<evidence type="ECO:0000313" key="4">
    <source>
        <dbReference type="Proteomes" id="UP001497444"/>
    </source>
</evidence>